<dbReference type="EMBL" id="OU015567">
    <property type="protein sequence ID" value="CAG5109649.1"/>
    <property type="molecule type" value="Genomic_DNA"/>
</dbReference>
<dbReference type="PANTHER" id="PTHR31698">
    <property type="entry name" value="LYSOZYME G FAMILY MEMBER"/>
    <property type="match status" value="1"/>
</dbReference>
<keyword evidence="1" id="KW-0732">Signal</keyword>
<accession>A0ABN7SW39</accession>
<gene>
    <name evidence="3" type="ORF">OKIOD_LOCUS12929</name>
</gene>
<organism evidence="3 4">
    <name type="scientific">Oikopleura dioica</name>
    <name type="common">Tunicate</name>
    <dbReference type="NCBI Taxonomy" id="34765"/>
    <lineage>
        <taxon>Eukaryota</taxon>
        <taxon>Metazoa</taxon>
        <taxon>Chordata</taxon>
        <taxon>Tunicata</taxon>
        <taxon>Appendicularia</taxon>
        <taxon>Copelata</taxon>
        <taxon>Oikopleuridae</taxon>
        <taxon>Oikopleura</taxon>
    </lineage>
</organism>
<feature type="domain" description="Peptidase M15C" evidence="2">
    <location>
        <begin position="183"/>
        <end position="242"/>
    </location>
</feature>
<dbReference type="Gene3D" id="3.30.1380.10">
    <property type="match status" value="1"/>
</dbReference>
<evidence type="ECO:0000313" key="3">
    <source>
        <dbReference type="EMBL" id="CAG5109649.1"/>
    </source>
</evidence>
<reference evidence="3 4" key="1">
    <citation type="submission" date="2021-04" db="EMBL/GenBank/DDBJ databases">
        <authorList>
            <person name="Bliznina A."/>
        </authorList>
    </citation>
    <scope>NUCLEOTIDE SEQUENCE [LARGE SCALE GENOMIC DNA]</scope>
</reference>
<dbReference type="Proteomes" id="UP001158576">
    <property type="component" value="Chromosome 2"/>
</dbReference>
<keyword evidence="4" id="KW-1185">Reference proteome</keyword>
<dbReference type="PANTHER" id="PTHR31698:SF7">
    <property type="entry name" value="PEPTIDASE M15C DOMAIN-CONTAINING PROTEIN"/>
    <property type="match status" value="1"/>
</dbReference>
<feature type="signal peptide" evidence="1">
    <location>
        <begin position="1"/>
        <end position="19"/>
    </location>
</feature>
<evidence type="ECO:0000313" key="4">
    <source>
        <dbReference type="Proteomes" id="UP001158576"/>
    </source>
</evidence>
<protein>
    <submittedName>
        <fullName evidence="3">Oidioi.mRNA.OKI2018_I69.chr2.g4164.t1.cds</fullName>
    </submittedName>
</protein>
<proteinExistence type="predicted"/>
<name>A0ABN7SW39_OIKDI</name>
<evidence type="ECO:0000256" key="1">
    <source>
        <dbReference type="SAM" id="SignalP"/>
    </source>
</evidence>
<dbReference type="Pfam" id="PF13539">
    <property type="entry name" value="Peptidase_M15_4"/>
    <property type="match status" value="1"/>
</dbReference>
<sequence>MKLSALCLGSFASAQLTDSGCDRINGQCLDWRYYKCTAGYESGLCSGDNNRKCCKNCNSTCQWQESQDAKGDSKCENAGGKCQHNTNYCSGSYQGGMCGGSSERQCCGASGSGGGGGNCNLVTYTNTHLKGYNGLRVEVDAGFKGEMDKMNRYAKDCNVTIYVTHAFRKEGQNIGGTVVPPASNSNHLVGHAIDFNLQTPSGWCNGDCLDWETNSYARCFTNKIKADSVLDWGQMFNDPVHIDDYLNGRNPSKWNTLYYQNQAC</sequence>
<dbReference type="SUPFAM" id="SSF55166">
    <property type="entry name" value="Hedgehog/DD-peptidase"/>
    <property type="match status" value="1"/>
</dbReference>
<dbReference type="InterPro" id="IPR039561">
    <property type="entry name" value="Peptidase_M15C"/>
</dbReference>
<evidence type="ECO:0000259" key="2">
    <source>
        <dbReference type="Pfam" id="PF13539"/>
    </source>
</evidence>
<feature type="chain" id="PRO_5046019471" evidence="1">
    <location>
        <begin position="20"/>
        <end position="264"/>
    </location>
</feature>
<dbReference type="InterPro" id="IPR009045">
    <property type="entry name" value="Zn_M74/Hedgehog-like"/>
</dbReference>